<dbReference type="EMBL" id="JACIEM010000001">
    <property type="protein sequence ID" value="MBB4001292.1"/>
    <property type="molecule type" value="Genomic_DNA"/>
</dbReference>
<name>A0A7W6MMX4_9HYPH</name>
<accession>A0A7W6MMX4</accession>
<gene>
    <name evidence="3" type="ORF">GGR03_000339</name>
</gene>
<keyword evidence="2" id="KW-0472">Membrane</keyword>
<comment type="caution">
    <text evidence="3">The sequence shown here is derived from an EMBL/GenBank/DDBJ whole genome shotgun (WGS) entry which is preliminary data.</text>
</comment>
<keyword evidence="2" id="KW-0812">Transmembrane</keyword>
<evidence type="ECO:0000313" key="4">
    <source>
        <dbReference type="Proteomes" id="UP000588647"/>
    </source>
</evidence>
<evidence type="ECO:0000256" key="2">
    <source>
        <dbReference type="SAM" id="Phobius"/>
    </source>
</evidence>
<feature type="transmembrane region" description="Helical" evidence="2">
    <location>
        <begin position="37"/>
        <end position="67"/>
    </location>
</feature>
<evidence type="ECO:0000313" key="3">
    <source>
        <dbReference type="EMBL" id="MBB4001292.1"/>
    </source>
</evidence>
<dbReference type="AlphaFoldDB" id="A0A7W6MMX4"/>
<keyword evidence="2" id="KW-1133">Transmembrane helix</keyword>
<organism evidence="3 4">
    <name type="scientific">Aurantimonas endophytica</name>
    <dbReference type="NCBI Taxonomy" id="1522175"/>
    <lineage>
        <taxon>Bacteria</taxon>
        <taxon>Pseudomonadati</taxon>
        <taxon>Pseudomonadota</taxon>
        <taxon>Alphaproteobacteria</taxon>
        <taxon>Hyphomicrobiales</taxon>
        <taxon>Aurantimonadaceae</taxon>
        <taxon>Aurantimonas</taxon>
    </lineage>
</organism>
<feature type="region of interest" description="Disordered" evidence="1">
    <location>
        <begin position="84"/>
        <end position="112"/>
    </location>
</feature>
<keyword evidence="4" id="KW-1185">Reference proteome</keyword>
<proteinExistence type="predicted"/>
<protein>
    <submittedName>
        <fullName evidence="3">Uncharacterized protein</fullName>
    </submittedName>
</protein>
<dbReference type="Proteomes" id="UP000588647">
    <property type="component" value="Unassembled WGS sequence"/>
</dbReference>
<dbReference type="RefSeq" id="WP_183205747.1">
    <property type="nucleotide sequence ID" value="NZ_JAAAMM010000001.1"/>
</dbReference>
<feature type="compositionally biased region" description="Polar residues" evidence="1">
    <location>
        <begin position="102"/>
        <end position="112"/>
    </location>
</feature>
<sequence length="112" mass="12175">MSDREEEPTVAGNGPQSIRLFGRNFTLPANRATRVSLGVVLIVGGVFGFLPILGFWMIPLGLIILSVDFAAVRRARRRTAVKWGRWRANGRTKDGDPVAGTDKTSTGEPPRG</sequence>
<reference evidence="3 4" key="1">
    <citation type="submission" date="2020-08" db="EMBL/GenBank/DDBJ databases">
        <title>Genomic Encyclopedia of Type Strains, Phase IV (KMG-IV): sequencing the most valuable type-strain genomes for metagenomic binning, comparative biology and taxonomic classification.</title>
        <authorList>
            <person name="Goeker M."/>
        </authorList>
    </citation>
    <scope>NUCLEOTIDE SEQUENCE [LARGE SCALE GENOMIC DNA]</scope>
    <source>
        <strain evidence="3 4">DSM 103570</strain>
    </source>
</reference>
<evidence type="ECO:0000256" key="1">
    <source>
        <dbReference type="SAM" id="MobiDB-lite"/>
    </source>
</evidence>